<name>A0A9W6HMF8_9MICO</name>
<dbReference type="RefSeq" id="WP_204963578.1">
    <property type="nucleotide sequence ID" value="NZ_BAAAUR010000001.1"/>
</dbReference>
<dbReference type="InterPro" id="IPR025246">
    <property type="entry name" value="IS30-like_HTH"/>
</dbReference>
<accession>A0A9W6HMF8</accession>
<reference evidence="2" key="2">
    <citation type="submission" date="2023-01" db="EMBL/GenBank/DDBJ databases">
        <authorList>
            <person name="Sun Q."/>
            <person name="Evtushenko L."/>
        </authorList>
    </citation>
    <scope>NUCLEOTIDE SEQUENCE</scope>
    <source>
        <strain evidence="2">VKM Ac-1940</strain>
    </source>
</reference>
<organism evidence="2 3">
    <name type="scientific">Microbacterium dextranolyticum</name>
    <dbReference type="NCBI Taxonomy" id="36806"/>
    <lineage>
        <taxon>Bacteria</taxon>
        <taxon>Bacillati</taxon>
        <taxon>Actinomycetota</taxon>
        <taxon>Actinomycetes</taxon>
        <taxon>Micrococcales</taxon>
        <taxon>Microbacteriaceae</taxon>
        <taxon>Microbacterium</taxon>
    </lineage>
</organism>
<keyword evidence="3" id="KW-1185">Reference proteome</keyword>
<dbReference type="Pfam" id="PF13936">
    <property type="entry name" value="HTH_38"/>
    <property type="match status" value="1"/>
</dbReference>
<comment type="caution">
    <text evidence="2">The sequence shown here is derived from an EMBL/GenBank/DDBJ whole genome shotgun (WGS) entry which is preliminary data.</text>
</comment>
<proteinExistence type="predicted"/>
<evidence type="ECO:0000259" key="1">
    <source>
        <dbReference type="Pfam" id="PF13936"/>
    </source>
</evidence>
<reference evidence="2" key="1">
    <citation type="journal article" date="2014" name="Int. J. Syst. Evol. Microbiol.">
        <title>Complete genome sequence of Corynebacterium casei LMG S-19264T (=DSM 44701T), isolated from a smear-ripened cheese.</title>
        <authorList>
            <consortium name="US DOE Joint Genome Institute (JGI-PGF)"/>
            <person name="Walter F."/>
            <person name="Albersmeier A."/>
            <person name="Kalinowski J."/>
            <person name="Ruckert C."/>
        </authorList>
    </citation>
    <scope>NUCLEOTIDE SEQUENCE</scope>
    <source>
        <strain evidence="2">VKM Ac-1940</strain>
    </source>
</reference>
<dbReference type="AlphaFoldDB" id="A0A9W6HMF8"/>
<sequence length="161" mass="17660">MPRGRVTEVERERILELLDADRSHAEIAAEVGRSTRTVSNVACANGRQRPPFGLHLDARARRARIIELAPSTLTFVEIAAEVACTHAYVSFVVNKYAPHLARPHGIQARDAQIAAMWNAGARCADIATAVGLTYSGVRCAAKRLGLPQRRAGRRPRETRDV</sequence>
<dbReference type="Proteomes" id="UP001142291">
    <property type="component" value="Unassembled WGS sequence"/>
</dbReference>
<protein>
    <recommendedName>
        <fullName evidence="1">Transposase IS30-like HTH domain-containing protein</fullName>
    </recommendedName>
</protein>
<dbReference type="EMBL" id="BSER01000009">
    <property type="protein sequence ID" value="GLJ95975.1"/>
    <property type="molecule type" value="Genomic_DNA"/>
</dbReference>
<evidence type="ECO:0000313" key="2">
    <source>
        <dbReference type="EMBL" id="GLJ95975.1"/>
    </source>
</evidence>
<gene>
    <name evidence="2" type="ORF">GCM10017591_20380</name>
</gene>
<evidence type="ECO:0000313" key="3">
    <source>
        <dbReference type="Proteomes" id="UP001142291"/>
    </source>
</evidence>
<feature type="domain" description="Transposase IS30-like HTH" evidence="1">
    <location>
        <begin position="6"/>
        <end position="41"/>
    </location>
</feature>